<dbReference type="InterPro" id="IPR011009">
    <property type="entry name" value="Kinase-like_dom_sf"/>
</dbReference>
<protein>
    <submittedName>
        <fullName evidence="1">Uncharacterized protein</fullName>
    </submittedName>
</protein>
<organism evidence="1 2">
    <name type="scientific">Elysia crispata</name>
    <name type="common">lettuce slug</name>
    <dbReference type="NCBI Taxonomy" id="231223"/>
    <lineage>
        <taxon>Eukaryota</taxon>
        <taxon>Metazoa</taxon>
        <taxon>Spiralia</taxon>
        <taxon>Lophotrochozoa</taxon>
        <taxon>Mollusca</taxon>
        <taxon>Gastropoda</taxon>
        <taxon>Heterobranchia</taxon>
        <taxon>Euthyneura</taxon>
        <taxon>Panpulmonata</taxon>
        <taxon>Sacoglossa</taxon>
        <taxon>Placobranchoidea</taxon>
        <taxon>Plakobranchidae</taxon>
        <taxon>Elysia</taxon>
    </lineage>
</organism>
<evidence type="ECO:0000313" key="1">
    <source>
        <dbReference type="EMBL" id="KAK3797193.1"/>
    </source>
</evidence>
<proteinExistence type="predicted"/>
<sequence>MMETNPCTYTALTTLTSFEEKNSWLQIYSDCEISMYLHPKRPQFPQTVNWWIKKLFGSLVLQEIANLNACQGPNVVSFLDAWQEASPSGRDNLWHYIVMESCGCSLRDVIDAYPEGLPVPAVKSINGLVYAHCPEGFYAADCTLPFWYFSPEHLARRSNCSMEMDF</sequence>
<dbReference type="AlphaFoldDB" id="A0AAE1B093"/>
<keyword evidence="2" id="KW-1185">Reference proteome</keyword>
<accession>A0AAE1B093</accession>
<evidence type="ECO:0000313" key="2">
    <source>
        <dbReference type="Proteomes" id="UP001283361"/>
    </source>
</evidence>
<comment type="caution">
    <text evidence="1">The sequence shown here is derived from an EMBL/GenBank/DDBJ whole genome shotgun (WGS) entry which is preliminary data.</text>
</comment>
<dbReference type="Gene3D" id="1.10.510.10">
    <property type="entry name" value="Transferase(Phosphotransferase) domain 1"/>
    <property type="match status" value="1"/>
</dbReference>
<dbReference type="SUPFAM" id="SSF56112">
    <property type="entry name" value="Protein kinase-like (PK-like)"/>
    <property type="match status" value="1"/>
</dbReference>
<dbReference type="EMBL" id="JAWDGP010000796">
    <property type="protein sequence ID" value="KAK3797193.1"/>
    <property type="molecule type" value="Genomic_DNA"/>
</dbReference>
<reference evidence="1" key="1">
    <citation type="journal article" date="2023" name="G3 (Bethesda)">
        <title>A reference genome for the long-term kleptoplast-retaining sea slug Elysia crispata morphotype clarki.</title>
        <authorList>
            <person name="Eastman K.E."/>
            <person name="Pendleton A.L."/>
            <person name="Shaikh M.A."/>
            <person name="Suttiyut T."/>
            <person name="Ogas R."/>
            <person name="Tomko P."/>
            <person name="Gavelis G."/>
            <person name="Widhalm J.R."/>
            <person name="Wisecaver J.H."/>
        </authorList>
    </citation>
    <scope>NUCLEOTIDE SEQUENCE</scope>
    <source>
        <strain evidence="1">ECLA1</strain>
    </source>
</reference>
<dbReference type="Proteomes" id="UP001283361">
    <property type="component" value="Unassembled WGS sequence"/>
</dbReference>
<name>A0AAE1B093_9GAST</name>
<gene>
    <name evidence="1" type="ORF">RRG08_015167</name>
</gene>